<evidence type="ECO:0000256" key="9">
    <source>
        <dbReference type="SAM" id="MobiDB-lite"/>
    </source>
</evidence>
<dbReference type="SUPFAM" id="SSF82171">
    <property type="entry name" value="DPP6 N-terminal domain-like"/>
    <property type="match status" value="1"/>
</dbReference>
<evidence type="ECO:0000256" key="3">
    <source>
        <dbReference type="ARBA" id="ARBA00010040"/>
    </source>
</evidence>
<comment type="subcellular location">
    <subcellularLocation>
        <location evidence="2">Cytoplasm</location>
    </subcellularLocation>
</comment>
<evidence type="ECO:0000256" key="8">
    <source>
        <dbReference type="ARBA" id="ARBA00022801"/>
    </source>
</evidence>
<evidence type="ECO:0000313" key="13">
    <source>
        <dbReference type="EnsemblMetazoa" id="PPA06417.1"/>
    </source>
</evidence>
<dbReference type="SUPFAM" id="SSF54236">
    <property type="entry name" value="Ubiquitin-like"/>
    <property type="match status" value="1"/>
</dbReference>
<dbReference type="GO" id="GO:0008242">
    <property type="term" value="F:omega peptidase activity"/>
    <property type="evidence" value="ECO:0007669"/>
    <property type="project" value="UniProtKB-EC"/>
</dbReference>
<gene>
    <name evidence="13" type="primary">WBGene00095971</name>
</gene>
<feature type="region of interest" description="Disordered" evidence="9">
    <location>
        <begin position="1"/>
        <end position="54"/>
    </location>
</feature>
<evidence type="ECO:0000259" key="10">
    <source>
        <dbReference type="Pfam" id="PF00326"/>
    </source>
</evidence>
<dbReference type="EnsemblMetazoa" id="PPA06417.1">
    <property type="protein sequence ID" value="PPA06417.1"/>
    <property type="gene ID" value="WBGene00095971"/>
</dbReference>
<dbReference type="InterPro" id="IPR036339">
    <property type="entry name" value="PUB-like_dom_sf"/>
</dbReference>
<dbReference type="InterPro" id="IPR029071">
    <property type="entry name" value="Ubiquitin-like_domsf"/>
</dbReference>
<dbReference type="InterPro" id="IPR001375">
    <property type="entry name" value="Peptidase_S9_cat"/>
</dbReference>
<dbReference type="Pfam" id="PF19283">
    <property type="entry name" value="APEH_N"/>
    <property type="match status" value="1"/>
</dbReference>
<feature type="region of interest" description="Disordered" evidence="9">
    <location>
        <begin position="68"/>
        <end position="100"/>
    </location>
</feature>
<feature type="compositionally biased region" description="Low complexity" evidence="9">
    <location>
        <begin position="27"/>
        <end position="42"/>
    </location>
</feature>
<dbReference type="FunFam" id="2.120.10.30:FF:000232">
    <property type="entry name" value="Protein CBR-DPF-5"/>
    <property type="match status" value="1"/>
</dbReference>
<sequence>MDKLKNFMKNKKVDRHFKRSGEGAKLSDGSSSSSKPSVVPGSMQGPRDVDRVHASDVAAQAALKRMYAGEPTVSSSQKKIQMMAQRELEQERRERESSSAKFADDIKNLRVQDTVVHELDHSNAISAVKFTCELLGDDIALPKNELRSYLETYLREEMAEEGVVPATLMITSLNNTEPRKVAMETIRKYLQNILENQNEPKFRKIRMSNKAFQERVLSVKGGLEFLEAVGFEEKEEENGGSIEKYLVMNEGAALNDAKLIQALELLDGATPLALKVARDTRTFTLKEGEKVSSPKLPADFYNLSGEELRKEQERMTVQVERLTTMRTREMREKDAKSADYRYKYSLVRVRTPDRCLVQGVFSVNESLLSDEDKSLAELGLVPAVTIHMDFKGDVDRSILSEEMESVSTNTEKTPKPLSAEELSVVGKSSKPNFSALPRSSLLGKLKSFIPQLEQANATIDDNAVDGAGIDIERVIESSSESDSDSSDESDSSEDEDMEVKEEDKEKKSTPAIEMKLSLFKEGSRMEEDEEKALPQAFRDEREEVEKTESPKKKLIEELTMSTAVQYDVKGVEKLKDLYCDLAQVPIALSGRITGDKDGIFSVTSTWANRALGGLNKMATTQRVSVLSKDEDGIIKLINTQTAPLTNLDAQSIAYSQSDSRIVQLITIPEGKDKKQYMRVVDTVNHIELLSVDVNGQSKHGTIYAMGAAPFGCLSFSYGEGHVLYCAEKKSKTAGYFDVDLEWDNEEKIVESNVGDKFKLTESWGEATFDVKNPVLCVMDVSTGQVTVCDGLPSGVSPSYAVWAPDDKGFVFFGLEDKPFRLGKIHCNNRPGKLYYYDLKSAELTVIGEEAAYEQPTFTPDGNTLVFRRREADGPHNANVQLCSLSWPHDGSSPKIIVPIIGNPPDAKSFPGLSFVQQSSRPWSADGKHLILSSVWREQLELLSINIDSGEVSRLTNHGQVHGSWTILDVRGDSILASVSAPNRPPKILIGRMPITGEQVVWTNLEANEMNKHVTNFSWTALGFQRGEYSQYGGFLVEPSRSGTDSIPLVVVPHGGPHGTSLIMWQRRDISLLLNSGFAVLFVNYHGSLGYGDDHVRSLPGKCGDLDVKDVQHAVETVLSGYPHLDGSKVCLFGGSHGGFLVSHLIGQYPSFYRSCVALNPVLNVLAMHEITDIPEWTIVEGTGVMPDWKKTLNEKERKMMFDASPIAHVEKVVTPYLLLIGGKDLRVVPHYRSFIRNLQARGIENKVLYYPESAHPLEEVDVEADFAINIVRWFQNSFSR</sequence>
<dbReference type="Pfam" id="PF09409">
    <property type="entry name" value="PUB"/>
    <property type="match status" value="1"/>
</dbReference>
<feature type="compositionally biased region" description="Basic and acidic residues" evidence="9">
    <location>
        <begin position="537"/>
        <end position="549"/>
    </location>
</feature>
<dbReference type="GO" id="GO:0006508">
    <property type="term" value="P:proteolysis"/>
    <property type="evidence" value="ECO:0007669"/>
    <property type="project" value="InterPro"/>
</dbReference>
<dbReference type="InterPro" id="IPR029058">
    <property type="entry name" value="AB_hydrolase_fold"/>
</dbReference>
<feature type="domain" description="Peptidase S9 prolyl oligopeptidase catalytic" evidence="10">
    <location>
        <begin position="1068"/>
        <end position="1278"/>
    </location>
</feature>
<dbReference type="InterPro" id="IPR045550">
    <property type="entry name" value="AARE_N"/>
</dbReference>
<dbReference type="PANTHER" id="PTHR42776:SF4">
    <property type="entry name" value="ACYLAMINO-ACID-RELEASING ENZYME"/>
    <property type="match status" value="1"/>
</dbReference>
<dbReference type="Gene3D" id="1.20.58.2190">
    <property type="match status" value="1"/>
</dbReference>
<proteinExistence type="inferred from homology"/>
<dbReference type="Proteomes" id="UP000005239">
    <property type="component" value="Unassembled WGS sequence"/>
</dbReference>
<evidence type="ECO:0000256" key="1">
    <source>
        <dbReference type="ARBA" id="ARBA00000721"/>
    </source>
</evidence>
<comment type="subunit">
    <text evidence="4">Homotetramer.</text>
</comment>
<dbReference type="InterPro" id="IPR042774">
    <property type="entry name" value="UBXN6_PUB"/>
</dbReference>
<accession>A0A8R1Y860</accession>
<dbReference type="SUPFAM" id="SSF143503">
    <property type="entry name" value="PUG domain-like"/>
    <property type="match status" value="1"/>
</dbReference>
<feature type="compositionally biased region" description="Basic and acidic residues" evidence="9">
    <location>
        <begin position="86"/>
        <end position="100"/>
    </location>
</feature>
<dbReference type="InterPro" id="IPR018997">
    <property type="entry name" value="PUB_domain"/>
</dbReference>
<evidence type="ECO:0000256" key="6">
    <source>
        <dbReference type="ARBA" id="ARBA00018421"/>
    </source>
</evidence>
<dbReference type="GO" id="GO:0005737">
    <property type="term" value="C:cytoplasm"/>
    <property type="evidence" value="ECO:0007669"/>
    <property type="project" value="UniProtKB-SubCell"/>
</dbReference>
<feature type="compositionally biased region" description="Acidic residues" evidence="9">
    <location>
        <begin position="479"/>
        <end position="500"/>
    </location>
</feature>
<evidence type="ECO:0000256" key="4">
    <source>
        <dbReference type="ARBA" id="ARBA00011881"/>
    </source>
</evidence>
<feature type="region of interest" description="Disordered" evidence="9">
    <location>
        <begin position="403"/>
        <end position="429"/>
    </location>
</feature>
<feature type="domain" description="Acylamino-acid-releasing enzyme N-terminal" evidence="12">
    <location>
        <begin position="625"/>
        <end position="995"/>
    </location>
</feature>
<evidence type="ECO:0000259" key="11">
    <source>
        <dbReference type="Pfam" id="PF09409"/>
    </source>
</evidence>
<comment type="similarity">
    <text evidence="3">Belongs to the peptidase S9C family.</text>
</comment>
<dbReference type="EC" id="3.4.19.1" evidence="5"/>
<evidence type="ECO:0000256" key="5">
    <source>
        <dbReference type="ARBA" id="ARBA00012917"/>
    </source>
</evidence>
<dbReference type="Pfam" id="PF00326">
    <property type="entry name" value="Peptidase_S9"/>
    <property type="match status" value="1"/>
</dbReference>
<name>A0A2A6CAQ0_PRIPA</name>
<dbReference type="InterPro" id="IPR011042">
    <property type="entry name" value="6-blade_b-propeller_TolB-like"/>
</dbReference>
<feature type="region of interest" description="Disordered" evidence="9">
    <location>
        <begin position="474"/>
        <end position="549"/>
    </location>
</feature>
<reference evidence="14" key="1">
    <citation type="journal article" date="2008" name="Nat. Genet.">
        <title>The Pristionchus pacificus genome provides a unique perspective on nematode lifestyle and parasitism.</title>
        <authorList>
            <person name="Dieterich C."/>
            <person name="Clifton S.W."/>
            <person name="Schuster L.N."/>
            <person name="Chinwalla A."/>
            <person name="Delehaunty K."/>
            <person name="Dinkelacker I."/>
            <person name="Fulton L."/>
            <person name="Fulton R."/>
            <person name="Godfrey J."/>
            <person name="Minx P."/>
            <person name="Mitreva M."/>
            <person name="Roeseler W."/>
            <person name="Tian H."/>
            <person name="Witte H."/>
            <person name="Yang S.P."/>
            <person name="Wilson R.K."/>
            <person name="Sommer R.J."/>
        </authorList>
    </citation>
    <scope>NUCLEOTIDE SEQUENCE [LARGE SCALE GENOMIC DNA]</scope>
    <source>
        <strain evidence="14">PS312</strain>
    </source>
</reference>
<evidence type="ECO:0000313" key="14">
    <source>
        <dbReference type="Proteomes" id="UP000005239"/>
    </source>
</evidence>
<evidence type="ECO:0000256" key="2">
    <source>
        <dbReference type="ARBA" id="ARBA00004496"/>
    </source>
</evidence>
<dbReference type="Gene3D" id="2.120.10.30">
    <property type="entry name" value="TolB, C-terminal domain"/>
    <property type="match status" value="1"/>
</dbReference>
<accession>A0A2A6CAQ0</accession>
<evidence type="ECO:0000256" key="7">
    <source>
        <dbReference type="ARBA" id="ARBA00022490"/>
    </source>
</evidence>
<dbReference type="GO" id="GO:0004252">
    <property type="term" value="F:serine-type endopeptidase activity"/>
    <property type="evidence" value="ECO:0000318"/>
    <property type="project" value="GO_Central"/>
</dbReference>
<keyword evidence="8" id="KW-0378">Hydrolase</keyword>
<feature type="domain" description="PUB" evidence="11">
    <location>
        <begin position="177"/>
        <end position="254"/>
    </location>
</feature>
<dbReference type="SUPFAM" id="SSF53474">
    <property type="entry name" value="alpha/beta-Hydrolases"/>
    <property type="match status" value="1"/>
</dbReference>
<protein>
    <recommendedName>
        <fullName evidence="6">Acylamino-acid-releasing enzyme</fullName>
        <ecNumber evidence="5">3.4.19.1</ecNumber>
    </recommendedName>
</protein>
<dbReference type="AlphaFoldDB" id="A0A2A6CAQ0"/>
<evidence type="ECO:0000259" key="12">
    <source>
        <dbReference type="Pfam" id="PF19283"/>
    </source>
</evidence>
<dbReference type="PANTHER" id="PTHR42776">
    <property type="entry name" value="SERINE PEPTIDASE S9 FAMILY MEMBER"/>
    <property type="match status" value="1"/>
</dbReference>
<reference evidence="13" key="2">
    <citation type="submission" date="2022-06" db="UniProtKB">
        <authorList>
            <consortium name="EnsemblMetazoa"/>
        </authorList>
    </citation>
    <scope>IDENTIFICATION</scope>
    <source>
        <strain evidence="13">PS312</strain>
    </source>
</reference>
<dbReference type="SMART" id="SM00580">
    <property type="entry name" value="PUG"/>
    <property type="match status" value="1"/>
</dbReference>
<comment type="catalytic activity">
    <reaction evidence="1">
        <text>Cleavage of an N-acetyl or N-formyl amino acid from the N-terminus of a polypeptide.</text>
        <dbReference type="EC" id="3.4.19.1"/>
    </reaction>
</comment>
<dbReference type="Gene3D" id="3.40.50.1820">
    <property type="entry name" value="alpha/beta hydrolase"/>
    <property type="match status" value="1"/>
</dbReference>
<dbReference type="FunFam" id="3.40.50.1820:FF:000043">
    <property type="entry name" value="acylamino-acid-releasing enzyme"/>
    <property type="match status" value="1"/>
</dbReference>
<organism evidence="13 14">
    <name type="scientific">Pristionchus pacificus</name>
    <name type="common">Parasitic nematode worm</name>
    <dbReference type="NCBI Taxonomy" id="54126"/>
    <lineage>
        <taxon>Eukaryota</taxon>
        <taxon>Metazoa</taxon>
        <taxon>Ecdysozoa</taxon>
        <taxon>Nematoda</taxon>
        <taxon>Chromadorea</taxon>
        <taxon>Rhabditida</taxon>
        <taxon>Rhabditina</taxon>
        <taxon>Diplogasteromorpha</taxon>
        <taxon>Diplogasteroidea</taxon>
        <taxon>Neodiplogasteridae</taxon>
        <taxon>Pristionchus</taxon>
    </lineage>
</organism>
<keyword evidence="14" id="KW-1185">Reference proteome</keyword>
<dbReference type="CDD" id="cd10460">
    <property type="entry name" value="PUB_UBXD1"/>
    <property type="match status" value="1"/>
</dbReference>
<feature type="compositionally biased region" description="Basic residues" evidence="9">
    <location>
        <begin position="1"/>
        <end position="18"/>
    </location>
</feature>
<keyword evidence="7" id="KW-0963">Cytoplasm</keyword>